<dbReference type="RefSeq" id="XP_008045066.1">
    <property type="nucleotide sequence ID" value="XM_008046875.1"/>
</dbReference>
<dbReference type="GeneID" id="19417271"/>
<accession>R7S7H4</accession>
<feature type="compositionally biased region" description="Polar residues" evidence="1">
    <location>
        <begin position="677"/>
        <end position="689"/>
    </location>
</feature>
<feature type="domain" description="DUF8212" evidence="3">
    <location>
        <begin position="251"/>
        <end position="391"/>
    </location>
</feature>
<feature type="compositionally biased region" description="Low complexity" evidence="1">
    <location>
        <begin position="690"/>
        <end position="716"/>
    </location>
</feature>
<feature type="compositionally biased region" description="Basic and acidic residues" evidence="1">
    <location>
        <begin position="720"/>
        <end position="734"/>
    </location>
</feature>
<dbReference type="KEGG" id="tvs:TRAVEDRAFT_53939"/>
<reference evidence="5" key="1">
    <citation type="journal article" date="2012" name="Science">
        <title>The Paleozoic origin of enzymatic lignin decomposition reconstructed from 31 fungal genomes.</title>
        <authorList>
            <person name="Floudas D."/>
            <person name="Binder M."/>
            <person name="Riley R."/>
            <person name="Barry K."/>
            <person name="Blanchette R.A."/>
            <person name="Henrissat B."/>
            <person name="Martinez A.T."/>
            <person name="Otillar R."/>
            <person name="Spatafora J.W."/>
            <person name="Yadav J.S."/>
            <person name="Aerts A."/>
            <person name="Benoit I."/>
            <person name="Boyd A."/>
            <person name="Carlson A."/>
            <person name="Copeland A."/>
            <person name="Coutinho P.M."/>
            <person name="de Vries R.P."/>
            <person name="Ferreira P."/>
            <person name="Findley K."/>
            <person name="Foster B."/>
            <person name="Gaskell J."/>
            <person name="Glotzer D."/>
            <person name="Gorecki P."/>
            <person name="Heitman J."/>
            <person name="Hesse C."/>
            <person name="Hori C."/>
            <person name="Igarashi K."/>
            <person name="Jurgens J.A."/>
            <person name="Kallen N."/>
            <person name="Kersten P."/>
            <person name="Kohler A."/>
            <person name="Kuees U."/>
            <person name="Kumar T.K.A."/>
            <person name="Kuo A."/>
            <person name="LaButti K."/>
            <person name="Larrondo L.F."/>
            <person name="Lindquist E."/>
            <person name="Ling A."/>
            <person name="Lombard V."/>
            <person name="Lucas S."/>
            <person name="Lundell T."/>
            <person name="Martin R."/>
            <person name="McLaughlin D.J."/>
            <person name="Morgenstern I."/>
            <person name="Morin E."/>
            <person name="Murat C."/>
            <person name="Nagy L.G."/>
            <person name="Nolan M."/>
            <person name="Ohm R.A."/>
            <person name="Patyshakuliyeva A."/>
            <person name="Rokas A."/>
            <person name="Ruiz-Duenas F.J."/>
            <person name="Sabat G."/>
            <person name="Salamov A."/>
            <person name="Samejima M."/>
            <person name="Schmutz J."/>
            <person name="Slot J.C."/>
            <person name="St John F."/>
            <person name="Stenlid J."/>
            <person name="Sun H."/>
            <person name="Sun S."/>
            <person name="Syed K."/>
            <person name="Tsang A."/>
            <person name="Wiebenga A."/>
            <person name="Young D."/>
            <person name="Pisabarro A."/>
            <person name="Eastwood D.C."/>
            <person name="Martin F."/>
            <person name="Cullen D."/>
            <person name="Grigoriev I.V."/>
            <person name="Hibbett D.S."/>
        </authorList>
    </citation>
    <scope>NUCLEOTIDE SEQUENCE [LARGE SCALE GENOMIC DNA]</scope>
    <source>
        <strain evidence="5">FP-101664</strain>
    </source>
</reference>
<evidence type="ECO:0000313" key="4">
    <source>
        <dbReference type="EMBL" id="EIW51946.1"/>
    </source>
</evidence>
<dbReference type="EMBL" id="JH711797">
    <property type="protein sequence ID" value="EIW51946.1"/>
    <property type="molecule type" value="Genomic_DNA"/>
</dbReference>
<evidence type="ECO:0000256" key="1">
    <source>
        <dbReference type="SAM" id="MobiDB-lite"/>
    </source>
</evidence>
<proteinExistence type="predicted"/>
<dbReference type="OrthoDB" id="674604at2759"/>
<dbReference type="Pfam" id="PF06985">
    <property type="entry name" value="HET"/>
    <property type="match status" value="1"/>
</dbReference>
<dbReference type="PANTHER" id="PTHR10622">
    <property type="entry name" value="HET DOMAIN-CONTAINING PROTEIN"/>
    <property type="match status" value="1"/>
</dbReference>
<keyword evidence="5" id="KW-1185">Reference proteome</keyword>
<dbReference type="InterPro" id="IPR010730">
    <property type="entry name" value="HET"/>
</dbReference>
<feature type="region of interest" description="Disordered" evidence="1">
    <location>
        <begin position="677"/>
        <end position="734"/>
    </location>
</feature>
<evidence type="ECO:0000259" key="3">
    <source>
        <dbReference type="Pfam" id="PF26640"/>
    </source>
</evidence>
<dbReference type="Pfam" id="PF26640">
    <property type="entry name" value="DUF8212"/>
    <property type="match status" value="1"/>
</dbReference>
<dbReference type="InterPro" id="IPR058525">
    <property type="entry name" value="DUF8212"/>
</dbReference>
<dbReference type="PANTHER" id="PTHR10622:SF10">
    <property type="entry name" value="HET DOMAIN-CONTAINING PROTEIN"/>
    <property type="match status" value="1"/>
</dbReference>
<dbReference type="OMA" id="NDACCIN"/>
<name>R7S7H4_TRAVS</name>
<gene>
    <name evidence="4" type="ORF">TRAVEDRAFT_53939</name>
</gene>
<feature type="domain" description="Heterokaryon incompatibility" evidence="2">
    <location>
        <begin position="23"/>
        <end position="137"/>
    </location>
</feature>
<dbReference type="Proteomes" id="UP000054317">
    <property type="component" value="Unassembled WGS sequence"/>
</dbReference>
<sequence>MPRFLNTWTGEFEVHSDPKKVTYAILSHVWRSAEDGGEQTYGDVRKIQVAVKKGLSHISSSPPTKYREEGTIFAHPKLSDKIKGFCRVAREAGFLLVWNDACCINKTDSVELSEAINSMYEWYRLSDMCYVYLADVRDGDRPQAGSSAFPKSRWHTRGWTLQELIAPERLVFLTGTWRFLGTKMGLARTLQKVTGIDFEILTGRATLESVSVARRLSWAAKRETTRVEDHAYSLMGIFGVHMSPIYGEGENAFLRLQEEVMKTVPDQSIFSGGGSCTMHSLTKRSSSHEQLGPHYPGLFASSPLAFTSASSITPVTPSRLATTLGLRGSEDVPPMDYVFTPEGVRMRLLCLPLSGSQLILDTFRELRTGDACVRCRRLGDPTWIALLQCEDEYGHPIALPLYRPRNQGGNDQGLSVGTHSPCADVAGQEPYRTVHLSQEALSIILNRLQPKVVEVLLLRHFSRPSILKSLQPDDDLPRLDLWRADHYQQVAFDIAPHSVDALRAQGFSPSSLQVTYSKTEITLRTTLEHSSGRYSSRAPKAVQVQLSLTDMSDDTKFEIRSAKYTEARFFVNAESEQGTWKVYINDANRHGGHAASTTRTGHCMLDISRRTIALAEYIVHSDGEWGEDSRPRIARDIRVALEFPFAKPADGRTSNLWLSINISEYHLEYIPLIETAPTQGSSSEQTGNVSAFASAASSPSSSSTVTPTTPTRQLPPLTLPEHDQSHMSPKDADVHPATKHDFNILQRENATLRAQLALLTTKNTNLASQVAALSSQNSVLVSQMATVFARLDALNASPATNIIEREARDPV</sequence>
<evidence type="ECO:0000313" key="5">
    <source>
        <dbReference type="Proteomes" id="UP000054317"/>
    </source>
</evidence>
<organism evidence="4 5">
    <name type="scientific">Trametes versicolor (strain FP-101664)</name>
    <name type="common">White-rot fungus</name>
    <name type="synonym">Coriolus versicolor</name>
    <dbReference type="NCBI Taxonomy" id="717944"/>
    <lineage>
        <taxon>Eukaryota</taxon>
        <taxon>Fungi</taxon>
        <taxon>Dikarya</taxon>
        <taxon>Basidiomycota</taxon>
        <taxon>Agaricomycotina</taxon>
        <taxon>Agaricomycetes</taxon>
        <taxon>Polyporales</taxon>
        <taxon>Polyporaceae</taxon>
        <taxon>Trametes</taxon>
    </lineage>
</organism>
<protein>
    <submittedName>
        <fullName evidence="4">HET-domain-containing protein</fullName>
    </submittedName>
</protein>
<dbReference type="AlphaFoldDB" id="R7S7H4"/>
<evidence type="ECO:0000259" key="2">
    <source>
        <dbReference type="Pfam" id="PF06985"/>
    </source>
</evidence>